<keyword evidence="1" id="KW-0472">Membrane</keyword>
<dbReference type="EMBL" id="CM029043">
    <property type="protein sequence ID" value="KAG2611374.1"/>
    <property type="molecule type" value="Genomic_DNA"/>
</dbReference>
<protein>
    <submittedName>
        <fullName evidence="2">Uncharacterized protein</fullName>
    </submittedName>
</protein>
<name>A0A8T0TRA0_PANVG</name>
<proteinExistence type="predicted"/>
<comment type="caution">
    <text evidence="2">The sequence shown here is derived from an EMBL/GenBank/DDBJ whole genome shotgun (WGS) entry which is preliminary data.</text>
</comment>
<evidence type="ECO:0000313" key="2">
    <source>
        <dbReference type="EMBL" id="KAG2611374.1"/>
    </source>
</evidence>
<reference evidence="2" key="1">
    <citation type="submission" date="2020-05" db="EMBL/GenBank/DDBJ databases">
        <title>WGS assembly of Panicum virgatum.</title>
        <authorList>
            <person name="Lovell J.T."/>
            <person name="Jenkins J."/>
            <person name="Shu S."/>
            <person name="Juenger T.E."/>
            <person name="Schmutz J."/>
        </authorList>
    </citation>
    <scope>NUCLEOTIDE SEQUENCE</scope>
    <source>
        <strain evidence="2">AP13</strain>
    </source>
</reference>
<dbReference type="AlphaFoldDB" id="A0A8T0TRA0"/>
<evidence type="ECO:0000313" key="3">
    <source>
        <dbReference type="Proteomes" id="UP000823388"/>
    </source>
</evidence>
<keyword evidence="1" id="KW-1133">Transmembrane helix</keyword>
<keyword evidence="3" id="KW-1185">Reference proteome</keyword>
<organism evidence="2 3">
    <name type="scientific">Panicum virgatum</name>
    <name type="common">Blackwell switchgrass</name>
    <dbReference type="NCBI Taxonomy" id="38727"/>
    <lineage>
        <taxon>Eukaryota</taxon>
        <taxon>Viridiplantae</taxon>
        <taxon>Streptophyta</taxon>
        <taxon>Embryophyta</taxon>
        <taxon>Tracheophyta</taxon>
        <taxon>Spermatophyta</taxon>
        <taxon>Magnoliopsida</taxon>
        <taxon>Liliopsida</taxon>
        <taxon>Poales</taxon>
        <taxon>Poaceae</taxon>
        <taxon>PACMAD clade</taxon>
        <taxon>Panicoideae</taxon>
        <taxon>Panicodae</taxon>
        <taxon>Paniceae</taxon>
        <taxon>Panicinae</taxon>
        <taxon>Panicum</taxon>
        <taxon>Panicum sect. Hiantes</taxon>
    </lineage>
</organism>
<feature type="transmembrane region" description="Helical" evidence="1">
    <location>
        <begin position="79"/>
        <end position="100"/>
    </location>
</feature>
<evidence type="ECO:0000256" key="1">
    <source>
        <dbReference type="SAM" id="Phobius"/>
    </source>
</evidence>
<sequence length="117" mass="13375">MNFEQVAKNLFSELSLKCPSTYIPRLCHKLFHFLILVARKGLSNNGCSTGAPVPSWKAFCSRVVPVEAKVESEMKSDKVALIFFFCSIFITYLAICLLTLEWCMNIFHIKEYVFIVV</sequence>
<accession>A0A8T0TRA0</accession>
<gene>
    <name evidence="2" type="ORF">PVAP13_4KG162100</name>
</gene>
<dbReference type="Proteomes" id="UP000823388">
    <property type="component" value="Chromosome 4K"/>
</dbReference>
<keyword evidence="1" id="KW-0812">Transmembrane</keyword>